<sequence length="577" mass="63809">MVCPTLIHEYYEKAHPNIPTLPQPARRGPTGLLCPVCSTQMIYHTANYNSWLIGCPTAKNAHNWKTWRCDQLNHELALINLGTPRPIISVKSDWGPRVSPNGQILDDAPVLQQKHTRFQPYTKKDSHGRTSPAKTGLLCKRIYEGKVSQNHKKAENKEYPHQYCLGCCTAYGTMVCSKHSRTSKVAPTQPKNQPITQQTLRHLGITAQQFTQLSKIQGSSASTSQTATSSAPRRSAPAPASAANPHQWAQFANTLGQQMPIESMVMLQKNRADRAAAANHEKETLIDTAKMATISLWVNISPRAWLIQSQSQSAASKPIAAYFPQWPVVYLNQSELLLQAVTTAVGPDWDRALTVWDHTLKSWLLTSGTPGHLAMPTSAFLSKNDLPAICENQSSSQPNLSASLLQSQEPQSLHPNISNSSVRGLSFQQTITSLIAGAATPPTRIEVDLTLSPEAKNLQDDASTEAQPKAKATDTSASAKRKKGWPGKTELLSSLLSWYYNTMDGDPRETWVVHFGDQWVLTKTMYRYRAWVELVGPDNMKLKYDTQPTATVAQARDFWSHEFKKVSGHGQGAADDE</sequence>
<organism evidence="3">
    <name type="scientific">Melampsora larici-populina (strain 98AG31 / pathotype 3-4-7)</name>
    <name type="common">Poplar leaf rust fungus</name>
    <dbReference type="NCBI Taxonomy" id="747676"/>
    <lineage>
        <taxon>Eukaryota</taxon>
        <taxon>Fungi</taxon>
        <taxon>Dikarya</taxon>
        <taxon>Basidiomycota</taxon>
        <taxon>Pucciniomycotina</taxon>
        <taxon>Pucciniomycetes</taxon>
        <taxon>Pucciniales</taxon>
        <taxon>Melampsoraceae</taxon>
        <taxon>Melampsora</taxon>
    </lineage>
</organism>
<name>F4RXR6_MELLP</name>
<feature type="compositionally biased region" description="Low complexity" evidence="1">
    <location>
        <begin position="469"/>
        <end position="478"/>
    </location>
</feature>
<keyword evidence="3" id="KW-1185">Reference proteome</keyword>
<gene>
    <name evidence="2" type="ORF">MELLADRAFT_66069</name>
</gene>
<evidence type="ECO:0000256" key="1">
    <source>
        <dbReference type="SAM" id="MobiDB-lite"/>
    </source>
</evidence>
<dbReference type="Proteomes" id="UP000001072">
    <property type="component" value="Unassembled WGS sequence"/>
</dbReference>
<dbReference type="AlphaFoldDB" id="F4RXR6"/>
<dbReference type="VEuPathDB" id="FungiDB:MELLADRAFT_66069"/>
<evidence type="ECO:0000313" key="2">
    <source>
        <dbReference type="EMBL" id="EGG02851.1"/>
    </source>
</evidence>
<proteinExistence type="predicted"/>
<dbReference type="InParanoid" id="F4RXR6"/>
<feature type="compositionally biased region" description="Low complexity" evidence="1">
    <location>
        <begin position="219"/>
        <end position="243"/>
    </location>
</feature>
<feature type="region of interest" description="Disordered" evidence="1">
    <location>
        <begin position="400"/>
        <end position="419"/>
    </location>
</feature>
<accession>F4RXR6</accession>
<evidence type="ECO:0000313" key="3">
    <source>
        <dbReference type="Proteomes" id="UP000001072"/>
    </source>
</evidence>
<feature type="region of interest" description="Disordered" evidence="1">
    <location>
        <begin position="458"/>
        <end position="484"/>
    </location>
</feature>
<dbReference type="RefSeq" id="XP_007413964.1">
    <property type="nucleotide sequence ID" value="XM_007413902.1"/>
</dbReference>
<dbReference type="KEGG" id="mlr:MELLADRAFT_66069"/>
<reference evidence="3" key="1">
    <citation type="journal article" date="2011" name="Proc. Natl. Acad. Sci. U.S.A.">
        <title>Obligate biotrophy features unraveled by the genomic analysis of rust fungi.</title>
        <authorList>
            <person name="Duplessis S."/>
            <person name="Cuomo C.A."/>
            <person name="Lin Y.-C."/>
            <person name="Aerts A."/>
            <person name="Tisserant E."/>
            <person name="Veneault-Fourrey C."/>
            <person name="Joly D.L."/>
            <person name="Hacquard S."/>
            <person name="Amselem J."/>
            <person name="Cantarel B.L."/>
            <person name="Chiu R."/>
            <person name="Coutinho P.M."/>
            <person name="Feau N."/>
            <person name="Field M."/>
            <person name="Frey P."/>
            <person name="Gelhaye E."/>
            <person name="Goldberg J."/>
            <person name="Grabherr M.G."/>
            <person name="Kodira C.D."/>
            <person name="Kohler A."/>
            <person name="Kuees U."/>
            <person name="Lindquist E.A."/>
            <person name="Lucas S.M."/>
            <person name="Mago R."/>
            <person name="Mauceli E."/>
            <person name="Morin E."/>
            <person name="Murat C."/>
            <person name="Pangilinan J.L."/>
            <person name="Park R."/>
            <person name="Pearson M."/>
            <person name="Quesneville H."/>
            <person name="Rouhier N."/>
            <person name="Sakthikumar S."/>
            <person name="Salamov A.A."/>
            <person name="Schmutz J."/>
            <person name="Selles B."/>
            <person name="Shapiro H."/>
            <person name="Tanguay P."/>
            <person name="Tuskan G.A."/>
            <person name="Henrissat B."/>
            <person name="Van de Peer Y."/>
            <person name="Rouze P."/>
            <person name="Ellis J.G."/>
            <person name="Dodds P.N."/>
            <person name="Schein J.E."/>
            <person name="Zhong S."/>
            <person name="Hamelin R.C."/>
            <person name="Grigoriev I.V."/>
            <person name="Szabo L.J."/>
            <person name="Martin F."/>
        </authorList>
    </citation>
    <scope>NUCLEOTIDE SEQUENCE [LARGE SCALE GENOMIC DNA]</scope>
    <source>
        <strain evidence="3">98AG31 / pathotype 3-4-7</strain>
    </source>
</reference>
<dbReference type="GeneID" id="18930553"/>
<dbReference type="EMBL" id="GL883128">
    <property type="protein sequence ID" value="EGG02851.1"/>
    <property type="molecule type" value="Genomic_DNA"/>
</dbReference>
<dbReference type="HOGENOM" id="CLU_015424_0_0_1"/>
<feature type="region of interest" description="Disordered" evidence="1">
    <location>
        <begin position="215"/>
        <end position="244"/>
    </location>
</feature>
<protein>
    <submittedName>
        <fullName evidence="2">Uncharacterized protein</fullName>
    </submittedName>
</protein>